<dbReference type="Proteomes" id="UP000682733">
    <property type="component" value="Unassembled WGS sequence"/>
</dbReference>
<dbReference type="EMBL" id="CAJOBC010082820">
    <property type="protein sequence ID" value="CAF4292597.1"/>
    <property type="molecule type" value="Genomic_DNA"/>
</dbReference>
<evidence type="ECO:0000313" key="4">
    <source>
        <dbReference type="EMBL" id="CAF4292597.1"/>
    </source>
</evidence>
<sequence length="135" mass="15831">MHIVPAIKDSFPQVYAVYVFCFDIVRQLNWALKCIDTGFLMFDDDIKLRLRIIRDMGQYFIEKGCEYLKLNVATRALEYFTAAKRLFIRANKLEREDYVTHIDLLEQILIPLAEEQQTKSECDDDGKNAVECDLL</sequence>
<dbReference type="Proteomes" id="UP000677228">
    <property type="component" value="Unassembled WGS sequence"/>
</dbReference>
<name>A0A815KQ49_9BILA</name>
<gene>
    <name evidence="1" type="ORF">GPM918_LOCUS33152</name>
    <name evidence="2" type="ORF">OVA965_LOCUS36703</name>
    <name evidence="4" type="ORF">SRO942_LOCUS33831</name>
    <name evidence="3" type="ORF">TMI583_LOCUS37729</name>
</gene>
<evidence type="ECO:0000313" key="5">
    <source>
        <dbReference type="Proteomes" id="UP000663829"/>
    </source>
</evidence>
<proteinExistence type="predicted"/>
<dbReference type="EMBL" id="CAJOBA010055536">
    <property type="protein sequence ID" value="CAF4284536.1"/>
    <property type="molecule type" value="Genomic_DNA"/>
</dbReference>
<protein>
    <submittedName>
        <fullName evidence="1">Uncharacterized protein</fullName>
    </submittedName>
</protein>
<organism evidence="1 5">
    <name type="scientific">Didymodactylos carnosus</name>
    <dbReference type="NCBI Taxonomy" id="1234261"/>
    <lineage>
        <taxon>Eukaryota</taxon>
        <taxon>Metazoa</taxon>
        <taxon>Spiralia</taxon>
        <taxon>Gnathifera</taxon>
        <taxon>Rotifera</taxon>
        <taxon>Eurotatoria</taxon>
        <taxon>Bdelloidea</taxon>
        <taxon>Philodinida</taxon>
        <taxon>Philodinidae</taxon>
        <taxon>Didymodactylos</taxon>
    </lineage>
</organism>
<dbReference type="Proteomes" id="UP000681722">
    <property type="component" value="Unassembled WGS sequence"/>
</dbReference>
<keyword evidence="5" id="KW-1185">Reference proteome</keyword>
<evidence type="ECO:0000313" key="3">
    <source>
        <dbReference type="EMBL" id="CAF4284536.1"/>
    </source>
</evidence>
<comment type="caution">
    <text evidence="1">The sequence shown here is derived from an EMBL/GenBank/DDBJ whole genome shotgun (WGS) entry which is preliminary data.</text>
</comment>
<accession>A0A815KQ49</accession>
<dbReference type="AlphaFoldDB" id="A0A815KQ49"/>
<dbReference type="Proteomes" id="UP000663829">
    <property type="component" value="Unassembled WGS sequence"/>
</dbReference>
<evidence type="ECO:0000313" key="1">
    <source>
        <dbReference type="EMBL" id="CAF1398590.1"/>
    </source>
</evidence>
<dbReference type="EMBL" id="CAJNOK010033551">
    <property type="protein sequence ID" value="CAF1495504.1"/>
    <property type="molecule type" value="Genomic_DNA"/>
</dbReference>
<evidence type="ECO:0000313" key="2">
    <source>
        <dbReference type="EMBL" id="CAF1495504.1"/>
    </source>
</evidence>
<reference evidence="1" key="1">
    <citation type="submission" date="2021-02" db="EMBL/GenBank/DDBJ databases">
        <authorList>
            <person name="Nowell W R."/>
        </authorList>
    </citation>
    <scope>NUCLEOTIDE SEQUENCE</scope>
</reference>
<dbReference type="EMBL" id="CAJNOQ010017402">
    <property type="protein sequence ID" value="CAF1398590.1"/>
    <property type="molecule type" value="Genomic_DNA"/>
</dbReference>